<dbReference type="Gene3D" id="3.60.21.10">
    <property type="match status" value="1"/>
</dbReference>
<sequence>MLERADQEPGTHDITLDKDFYDALDKGGGVRQKLPQDPDKCLDLVRSYHPNIVYLCHNARTVHLQSPSGPRTIFKVFGSPYVPRRDEWAFGYTRHDDAAEHLWSDIPLDTDILLTHTPAFNHRNASTEWQAAGCEVLRRALWQVRPRLAVCGRIHEARGIEKVHWELGQTYPPFWERWTTQINVPSSWGKGRWMTLDMTCMGDNPLLNDGASFDPRLDGGVPGQQPHGNNVSFSPGREQSDTALLRILEDNDGDPPSEVLTMMSGSSDMTAQTGVPQWNTAEVTYRHEAALPPQPMRPILGDRNQAALQVRLGRQETLIVNASIKTKGITKRVYNKPIVVDIELPVGY</sequence>
<evidence type="ECO:0008006" key="3">
    <source>
        <dbReference type="Google" id="ProtNLM"/>
    </source>
</evidence>
<accession>A0A9N8KMR5</accession>
<dbReference type="AlphaFoldDB" id="A0A9N8KMR5"/>
<feature type="non-terminal residue" evidence="1">
    <location>
        <position position="1"/>
    </location>
</feature>
<organism evidence="1 2">
    <name type="scientific">Aureobasidium uvarum</name>
    <dbReference type="NCBI Taxonomy" id="2773716"/>
    <lineage>
        <taxon>Eukaryota</taxon>
        <taxon>Fungi</taxon>
        <taxon>Dikarya</taxon>
        <taxon>Ascomycota</taxon>
        <taxon>Pezizomycotina</taxon>
        <taxon>Dothideomycetes</taxon>
        <taxon>Dothideomycetidae</taxon>
        <taxon>Dothideales</taxon>
        <taxon>Saccotheciaceae</taxon>
        <taxon>Aureobasidium</taxon>
    </lineage>
</organism>
<dbReference type="InterPro" id="IPR029052">
    <property type="entry name" value="Metallo-depent_PP-like"/>
</dbReference>
<dbReference type="Proteomes" id="UP000745764">
    <property type="component" value="Unassembled WGS sequence"/>
</dbReference>
<dbReference type="EMBL" id="CAINUL010000016">
    <property type="protein sequence ID" value="CAD0113692.1"/>
    <property type="molecule type" value="Genomic_DNA"/>
</dbReference>
<name>A0A9N8KMR5_9PEZI</name>
<gene>
    <name evidence="1" type="ORF">AWRI4620_LOCUS7947</name>
</gene>
<protein>
    <recommendedName>
        <fullName evidence="3">Calcineurin-like phosphoesterase domain-containing protein</fullName>
    </recommendedName>
</protein>
<dbReference type="PANTHER" id="PTHR12905">
    <property type="entry name" value="METALLOPHOSPHOESTERASE"/>
    <property type="match status" value="1"/>
</dbReference>
<dbReference type="OrthoDB" id="630188at2759"/>
<evidence type="ECO:0000313" key="2">
    <source>
        <dbReference type="Proteomes" id="UP000745764"/>
    </source>
</evidence>
<proteinExistence type="predicted"/>
<keyword evidence="2" id="KW-1185">Reference proteome</keyword>
<dbReference type="InterPro" id="IPR051693">
    <property type="entry name" value="UPF0046_metallophosphoest"/>
</dbReference>
<reference evidence="1" key="1">
    <citation type="submission" date="2020-06" db="EMBL/GenBank/DDBJ databases">
        <authorList>
            <person name="Onetto C."/>
        </authorList>
    </citation>
    <scope>NUCLEOTIDE SEQUENCE</scope>
</reference>
<dbReference type="SUPFAM" id="SSF56300">
    <property type="entry name" value="Metallo-dependent phosphatases"/>
    <property type="match status" value="1"/>
</dbReference>
<evidence type="ECO:0000313" key="1">
    <source>
        <dbReference type="EMBL" id="CAD0113692.1"/>
    </source>
</evidence>
<dbReference type="PANTHER" id="PTHR12905:SF16">
    <property type="entry name" value="SER_THR PROTEIN PHOSPHATASE FAMILY PROTEIN (AFU_ORTHOLOGUE AFUA_1G06000)"/>
    <property type="match status" value="1"/>
</dbReference>
<comment type="caution">
    <text evidence="1">The sequence shown here is derived from an EMBL/GenBank/DDBJ whole genome shotgun (WGS) entry which is preliminary data.</text>
</comment>